<comment type="caution">
    <text evidence="2">The sequence shown here is derived from an EMBL/GenBank/DDBJ whole genome shotgun (WGS) entry which is preliminary data.</text>
</comment>
<dbReference type="AlphaFoldDB" id="A0A3P1SEI5"/>
<sequence>MKYLLWAAIACLVLAAAAVVFSFVSSAMMPEGSGANIGGGLAMLAAGPLATIGAVCTVIYLVARKR</sequence>
<evidence type="ECO:0000313" key="2">
    <source>
        <dbReference type="EMBL" id="RRC95387.1"/>
    </source>
</evidence>
<keyword evidence="3" id="KW-1185">Reference proteome</keyword>
<name>A0A3P1SEI5_9ACTO</name>
<keyword evidence="1" id="KW-0472">Membrane</keyword>
<accession>A0A3P1SEI5</accession>
<gene>
    <name evidence="2" type="ORF">EII11_05800</name>
</gene>
<keyword evidence="1" id="KW-0812">Transmembrane</keyword>
<organism evidence="2 3">
    <name type="scientific">Schaalia canis</name>
    <dbReference type="NCBI Taxonomy" id="100469"/>
    <lineage>
        <taxon>Bacteria</taxon>
        <taxon>Bacillati</taxon>
        <taxon>Actinomycetota</taxon>
        <taxon>Actinomycetes</taxon>
        <taxon>Actinomycetales</taxon>
        <taxon>Actinomycetaceae</taxon>
        <taxon>Schaalia</taxon>
    </lineage>
</organism>
<dbReference type="Proteomes" id="UP000280444">
    <property type="component" value="Unassembled WGS sequence"/>
</dbReference>
<evidence type="ECO:0000313" key="3">
    <source>
        <dbReference type="Proteomes" id="UP000280444"/>
    </source>
</evidence>
<evidence type="ECO:0000256" key="1">
    <source>
        <dbReference type="SAM" id="Phobius"/>
    </source>
</evidence>
<reference evidence="2 3" key="1">
    <citation type="submission" date="2018-11" db="EMBL/GenBank/DDBJ databases">
        <title>Genomes From Bacteria Associated with the Canine Oral Cavity: a Test Case for Automated Genome-Based Taxonomic Assignment.</title>
        <authorList>
            <person name="Coil D.A."/>
            <person name="Jospin G."/>
            <person name="Darling A.E."/>
            <person name="Wallis C."/>
            <person name="Davis I.J."/>
            <person name="Harris S."/>
            <person name="Eisen J.A."/>
            <person name="Holcombe L.J."/>
            <person name="O'Flynn C."/>
        </authorList>
    </citation>
    <scope>NUCLEOTIDE SEQUENCE [LARGE SCALE GENOMIC DNA]</scope>
    <source>
        <strain evidence="2 3">OH770</strain>
    </source>
</reference>
<protein>
    <submittedName>
        <fullName evidence="2">Uncharacterized protein</fullName>
    </submittedName>
</protein>
<dbReference type="RefSeq" id="WP_124869986.1">
    <property type="nucleotide sequence ID" value="NZ_RQZF01000004.1"/>
</dbReference>
<keyword evidence="1" id="KW-1133">Transmembrane helix</keyword>
<proteinExistence type="predicted"/>
<feature type="transmembrane region" description="Helical" evidence="1">
    <location>
        <begin position="38"/>
        <end position="63"/>
    </location>
</feature>
<dbReference type="EMBL" id="RQZF01000004">
    <property type="protein sequence ID" value="RRC95387.1"/>
    <property type="molecule type" value="Genomic_DNA"/>
</dbReference>